<dbReference type="AlphaFoldDB" id="A0A429ZW32"/>
<dbReference type="OrthoDB" id="2180889at2"/>
<proteinExistence type="predicted"/>
<dbReference type="InterPro" id="IPR022121">
    <property type="entry name" value="Peptidase_M73_camelysin"/>
</dbReference>
<dbReference type="InterPro" id="IPR023833">
    <property type="entry name" value="Signal_pept_SipW-depend-type"/>
</dbReference>
<protein>
    <recommendedName>
        <fullName evidence="3">SipW-cognate class signal peptide</fullName>
    </recommendedName>
</protein>
<evidence type="ECO:0000313" key="1">
    <source>
        <dbReference type="EMBL" id="RST97856.1"/>
    </source>
</evidence>
<dbReference type="NCBIfam" id="TIGR04088">
    <property type="entry name" value="cognate_SipW"/>
    <property type="match status" value="1"/>
</dbReference>
<dbReference type="EMBL" id="NGJU01000001">
    <property type="protein sequence ID" value="RST97856.1"/>
    <property type="molecule type" value="Genomic_DNA"/>
</dbReference>
<reference evidence="1 2" key="1">
    <citation type="submission" date="2017-05" db="EMBL/GenBank/DDBJ databases">
        <title>Vagococcus spp. assemblies.</title>
        <authorList>
            <person name="Gulvik C.A."/>
        </authorList>
    </citation>
    <scope>NUCLEOTIDE SEQUENCE [LARGE SCALE GENOMIC DNA]</scope>
    <source>
        <strain evidence="1 2">NCFB 2777</strain>
    </source>
</reference>
<dbReference type="Pfam" id="PF12389">
    <property type="entry name" value="Peptidase_M73"/>
    <property type="match status" value="1"/>
</dbReference>
<gene>
    <name evidence="1" type="ORF">CBF35_00760</name>
</gene>
<comment type="caution">
    <text evidence="1">The sequence shown here is derived from an EMBL/GenBank/DDBJ whole genome shotgun (WGS) entry which is preliminary data.</text>
</comment>
<name>A0A429ZW32_9ENTE</name>
<organism evidence="1 2">
    <name type="scientific">Vagococcus salmoninarum</name>
    <dbReference type="NCBI Taxonomy" id="2739"/>
    <lineage>
        <taxon>Bacteria</taxon>
        <taxon>Bacillati</taxon>
        <taxon>Bacillota</taxon>
        <taxon>Bacilli</taxon>
        <taxon>Lactobacillales</taxon>
        <taxon>Enterococcaceae</taxon>
        <taxon>Vagococcus</taxon>
    </lineage>
</organism>
<evidence type="ECO:0000313" key="2">
    <source>
        <dbReference type="Proteomes" id="UP000287239"/>
    </source>
</evidence>
<keyword evidence="2" id="KW-1185">Reference proteome</keyword>
<dbReference type="Proteomes" id="UP000287239">
    <property type="component" value="Unassembled WGS sequence"/>
</dbReference>
<accession>A0A429ZW32</accession>
<evidence type="ECO:0008006" key="3">
    <source>
        <dbReference type="Google" id="ProtNLM"/>
    </source>
</evidence>
<sequence>MKGRDKLKNKKRNLILTLMALVVVAVGGTYAWWTATVAANQKITMGKLTLTADFPELQDEIDFEPGLSSEITGTITNTGSLEAIARVENSSQIKYAYSDDNFTPATELAFVKDTENAIALSFGPGNDSEVYWFKDLAGNAYVLFEVGGKIDTTFVADFSGEVMGNKYQEAEIKIGAKLKATQVLDEAMAAEFGITMNDLVDYSRSTSRQARSATTNNLGNPTKGEQRLQELIARNK</sequence>